<reference evidence="1 2" key="1">
    <citation type="submission" date="2009-02" db="EMBL/GenBank/DDBJ databases">
        <title>Sequencing of the draft genome and assembly of Dethiobacter alkaliphilus AHT 1.</title>
        <authorList>
            <consortium name="US DOE Joint Genome Institute (JGI-PGF)"/>
            <person name="Lucas S."/>
            <person name="Copeland A."/>
            <person name="Lapidus A."/>
            <person name="Glavina del Rio T."/>
            <person name="Dalin E."/>
            <person name="Tice H."/>
            <person name="Bruce D."/>
            <person name="Goodwin L."/>
            <person name="Pitluck S."/>
            <person name="Larimer F."/>
            <person name="Land M.L."/>
            <person name="Hauser L."/>
            <person name="Muyzer G."/>
        </authorList>
    </citation>
    <scope>NUCLEOTIDE SEQUENCE [LARGE SCALE GENOMIC DNA]</scope>
    <source>
        <strain evidence="1 2">AHT 1</strain>
    </source>
</reference>
<organism evidence="1 2">
    <name type="scientific">Dethiobacter alkaliphilus AHT 1</name>
    <dbReference type="NCBI Taxonomy" id="555088"/>
    <lineage>
        <taxon>Bacteria</taxon>
        <taxon>Bacillati</taxon>
        <taxon>Bacillota</taxon>
        <taxon>Dethiobacteria</taxon>
        <taxon>Dethiobacterales</taxon>
        <taxon>Dethiobacteraceae</taxon>
        <taxon>Dethiobacter</taxon>
    </lineage>
</organism>
<name>C0GIZ8_DETAL</name>
<evidence type="ECO:0008006" key="3">
    <source>
        <dbReference type="Google" id="ProtNLM"/>
    </source>
</evidence>
<protein>
    <recommendedName>
        <fullName evidence="3">Spore cortex biosynthesis protein YabQ</fullName>
    </recommendedName>
</protein>
<sequence>MQDAFIAQQVHTFALTIMLGLLIGLGYDMLRAVKRFIRFSRGMQFIVDFLFWLSVTVMVFLALLASNWGEVRMYVFIGLGTGGIFYTLILSRFCHSLMVSILERIIACWRFVTRPIRAAFRVIKAFGVKTRGVLVGCKKGARNKMEKIKIKINRKKKE</sequence>
<dbReference type="NCBIfam" id="TIGR02893">
    <property type="entry name" value="spore_yabQ"/>
    <property type="match status" value="1"/>
</dbReference>
<evidence type="ECO:0000313" key="1">
    <source>
        <dbReference type="EMBL" id="EEG76631.1"/>
    </source>
</evidence>
<dbReference type="AlphaFoldDB" id="C0GIZ8"/>
<dbReference type="EMBL" id="ACJM01000014">
    <property type="protein sequence ID" value="EEG76631.1"/>
    <property type="molecule type" value="Genomic_DNA"/>
</dbReference>
<accession>C0GIZ8</accession>
<dbReference type="Proteomes" id="UP000006443">
    <property type="component" value="Unassembled WGS sequence"/>
</dbReference>
<comment type="caution">
    <text evidence="1">The sequence shown here is derived from an EMBL/GenBank/DDBJ whole genome shotgun (WGS) entry which is preliminary data.</text>
</comment>
<keyword evidence="2" id="KW-1185">Reference proteome</keyword>
<dbReference type="Pfam" id="PF09578">
    <property type="entry name" value="Spore_YabQ"/>
    <property type="match status" value="1"/>
</dbReference>
<dbReference type="STRING" id="555088.DealDRAFT_2457"/>
<dbReference type="eggNOG" id="ENOG50339JQ">
    <property type="taxonomic scope" value="Bacteria"/>
</dbReference>
<dbReference type="RefSeq" id="WP_008517865.1">
    <property type="nucleotide sequence ID" value="NZ_ACJM01000014.1"/>
</dbReference>
<evidence type="ECO:0000313" key="2">
    <source>
        <dbReference type="Proteomes" id="UP000006443"/>
    </source>
</evidence>
<dbReference type="InterPro" id="IPR019074">
    <property type="entry name" value="YabQ"/>
</dbReference>
<proteinExistence type="predicted"/>
<gene>
    <name evidence="1" type="ORF">DealDRAFT_2457</name>
</gene>